<reference evidence="2" key="1">
    <citation type="journal article" date="2019" name="Int. J. Syst. Evol. Microbiol.">
        <title>The Global Catalogue of Microorganisms (GCM) 10K type strain sequencing project: providing services to taxonomists for standard genome sequencing and annotation.</title>
        <authorList>
            <consortium name="The Broad Institute Genomics Platform"/>
            <consortium name="The Broad Institute Genome Sequencing Center for Infectious Disease"/>
            <person name="Wu L."/>
            <person name="Ma J."/>
        </authorList>
    </citation>
    <scope>NUCLEOTIDE SEQUENCE [LARGE SCALE GENOMIC DNA]</scope>
    <source>
        <strain evidence="2">JCM 17805</strain>
    </source>
</reference>
<dbReference type="RefSeq" id="WP_345194808.1">
    <property type="nucleotide sequence ID" value="NZ_BAABFL010000117.1"/>
</dbReference>
<gene>
    <name evidence="1" type="ORF">GCM10023116_13250</name>
</gene>
<evidence type="ECO:0000313" key="2">
    <source>
        <dbReference type="Proteomes" id="UP001500604"/>
    </source>
</evidence>
<sequence>MKNDNDLLALKLKLDALRMVRPNNPAQHREQVKQIIQTGALIELLETVHTHGVSLVH</sequence>
<dbReference type="Proteomes" id="UP001500604">
    <property type="component" value="Unassembled WGS sequence"/>
</dbReference>
<proteinExistence type="predicted"/>
<organism evidence="1 2">
    <name type="scientific">Kistimonas scapharcae</name>
    <dbReference type="NCBI Taxonomy" id="1036133"/>
    <lineage>
        <taxon>Bacteria</taxon>
        <taxon>Pseudomonadati</taxon>
        <taxon>Pseudomonadota</taxon>
        <taxon>Gammaproteobacteria</taxon>
        <taxon>Oceanospirillales</taxon>
        <taxon>Endozoicomonadaceae</taxon>
        <taxon>Kistimonas</taxon>
    </lineage>
</organism>
<keyword evidence="2" id="KW-1185">Reference proteome</keyword>
<evidence type="ECO:0000313" key="1">
    <source>
        <dbReference type="EMBL" id="GAA4649051.1"/>
    </source>
</evidence>
<dbReference type="EMBL" id="BAABFL010000117">
    <property type="protein sequence ID" value="GAA4649051.1"/>
    <property type="molecule type" value="Genomic_DNA"/>
</dbReference>
<comment type="caution">
    <text evidence="1">The sequence shown here is derived from an EMBL/GenBank/DDBJ whole genome shotgun (WGS) entry which is preliminary data.</text>
</comment>
<name>A0ABP8UZT9_9GAMM</name>
<accession>A0ABP8UZT9</accession>
<protein>
    <submittedName>
        <fullName evidence="1">Uncharacterized protein</fullName>
    </submittedName>
</protein>